<feature type="transmembrane region" description="Helical" evidence="6">
    <location>
        <begin position="48"/>
        <end position="69"/>
    </location>
</feature>
<dbReference type="AlphaFoldDB" id="A0A7D4NPI9"/>
<dbReference type="InterPro" id="IPR006696">
    <property type="entry name" value="DUF423"/>
</dbReference>
<feature type="transmembrane region" description="Helical" evidence="6">
    <location>
        <begin position="81"/>
        <end position="98"/>
    </location>
</feature>
<evidence type="ECO:0000256" key="1">
    <source>
        <dbReference type="ARBA" id="ARBA00004141"/>
    </source>
</evidence>
<gene>
    <name evidence="7" type="ORF">HQN79_00510</name>
</gene>
<protein>
    <submittedName>
        <fullName evidence="7">DUF423 domain-containing protein</fullName>
    </submittedName>
</protein>
<dbReference type="KEGG" id="txa:HQN79_00510"/>
<evidence type="ECO:0000256" key="6">
    <source>
        <dbReference type="SAM" id="Phobius"/>
    </source>
</evidence>
<proteinExistence type="inferred from homology"/>
<dbReference type="Pfam" id="PF04241">
    <property type="entry name" value="DUF423"/>
    <property type="match status" value="1"/>
</dbReference>
<evidence type="ECO:0000313" key="8">
    <source>
        <dbReference type="Proteomes" id="UP000504724"/>
    </source>
</evidence>
<organism evidence="7 8">
    <name type="scientific">Thiomicrorhabdus xiamenensis</name>
    <dbReference type="NCBI Taxonomy" id="2739063"/>
    <lineage>
        <taxon>Bacteria</taxon>
        <taxon>Pseudomonadati</taxon>
        <taxon>Pseudomonadota</taxon>
        <taxon>Gammaproteobacteria</taxon>
        <taxon>Thiotrichales</taxon>
        <taxon>Piscirickettsiaceae</taxon>
        <taxon>Thiomicrorhabdus</taxon>
    </lineage>
</organism>
<comment type="subcellular location">
    <subcellularLocation>
        <location evidence="1">Membrane</location>
        <topology evidence="1">Multi-pass membrane protein</topology>
    </subcellularLocation>
</comment>
<accession>A0A7D4NPI9</accession>
<evidence type="ECO:0000256" key="4">
    <source>
        <dbReference type="ARBA" id="ARBA00022989"/>
    </source>
</evidence>
<keyword evidence="3 6" id="KW-0812">Transmembrane</keyword>
<evidence type="ECO:0000256" key="5">
    <source>
        <dbReference type="ARBA" id="ARBA00023136"/>
    </source>
</evidence>
<dbReference type="PANTHER" id="PTHR43461:SF1">
    <property type="entry name" value="TRANSMEMBRANE PROTEIN 256"/>
    <property type="match status" value="1"/>
</dbReference>
<evidence type="ECO:0000256" key="2">
    <source>
        <dbReference type="ARBA" id="ARBA00009694"/>
    </source>
</evidence>
<dbReference type="GO" id="GO:0005886">
    <property type="term" value="C:plasma membrane"/>
    <property type="evidence" value="ECO:0007669"/>
    <property type="project" value="TreeGrafter"/>
</dbReference>
<keyword evidence="4 6" id="KW-1133">Transmembrane helix</keyword>
<evidence type="ECO:0000313" key="7">
    <source>
        <dbReference type="EMBL" id="QKI88157.1"/>
    </source>
</evidence>
<dbReference type="Proteomes" id="UP000504724">
    <property type="component" value="Chromosome"/>
</dbReference>
<keyword evidence="5 6" id="KW-0472">Membrane</keyword>
<dbReference type="RefSeq" id="WP_173283748.1">
    <property type="nucleotide sequence ID" value="NZ_CP054020.1"/>
</dbReference>
<sequence>MTLNSERVSVWLQWSSFLLFLAVALGAFGAHGLQEHFSVKQLDVWHKAVNYQVIHAFALLAIAVLVHLFSEQSAFWTKAGWSFLTGIFLFSGSLYLWALSGLKFLVFLTPIGGMAFLLGWLLLFLGARDIRRST</sequence>
<dbReference type="PANTHER" id="PTHR43461">
    <property type="entry name" value="TRANSMEMBRANE PROTEIN 256"/>
    <property type="match status" value="1"/>
</dbReference>
<feature type="transmembrane region" description="Helical" evidence="6">
    <location>
        <begin position="104"/>
        <end position="125"/>
    </location>
</feature>
<keyword evidence="8" id="KW-1185">Reference proteome</keyword>
<evidence type="ECO:0000256" key="3">
    <source>
        <dbReference type="ARBA" id="ARBA00022692"/>
    </source>
</evidence>
<dbReference type="EMBL" id="CP054020">
    <property type="protein sequence ID" value="QKI88157.1"/>
    <property type="molecule type" value="Genomic_DNA"/>
</dbReference>
<reference evidence="7 8" key="1">
    <citation type="submission" date="2020-05" db="EMBL/GenBank/DDBJ databases">
        <title>Thiomicrorhabdus sediminis sp.nov. and Thiomicrorhabdus xiamenensis sp.nov., novel sulfur-oxidizing bacteria isolated from coastal sediment.</title>
        <authorList>
            <person name="Liu X."/>
        </authorList>
    </citation>
    <scope>NUCLEOTIDE SEQUENCE [LARGE SCALE GENOMIC DNA]</scope>
    <source>
        <strain evidence="7 8">G2</strain>
    </source>
</reference>
<comment type="similarity">
    <text evidence="2">Belongs to the UPF0382 family.</text>
</comment>
<name>A0A7D4NPI9_9GAMM</name>